<dbReference type="NCBIfam" id="TIGR02600">
    <property type="entry name" value="Verru_Chthon_A"/>
    <property type="match status" value="1"/>
</dbReference>
<dbReference type="InterPro" id="IPR019840">
    <property type="entry name" value="Verru/Chthon_A"/>
</dbReference>
<gene>
    <name evidence="1" type="ORF">DES53_10570</name>
</gene>
<sequence length="1397" mass="155188">MVVAMLGLITVLVLALYSLAESELKGARHYSSGQQSRQISDVAVDIVISQLRKSTTQSDTANGREIWTSQPGLVRRYATTGKLQAAYKLYSSSQMALADEPKLEDKLLKDVPPSDWTATPERYVDLNQPVVRTNHLGQPRLLFPVIDPRAMSGADDAVHGFKYTDTFIGGSKIQGVVTQAGDGQRLPMPVEWIYVLKDGSLGTLDPDKRFTGRVPATKENPIVGRVAFWTDDESSKVNINTASEPTFWAPPTFFHDEDASWARYQPVNGEFQRYPGHPATTALSPILFPEKQIEWEDKELIYGLVPKIGPGGTKGGTVSYDDPKIEAVNLSQFRKERLYASLDEFLLKEDRTQNDFGAADVGPDKLQRTGFFLTARSRAPESNPFGLPKIATWPGNYRGPEYRSKYDTVIAFCATLAKLGGKRQYMFQRGYADSPTMDVTQADNQALLNYLLNQWQKPVPGFSDDAKKNFNTKYGEDLPQILVEIFDYIRSVNLHDGYLADPSDKPANTTANFMLGYQGSYTRPIKFKTFTDPRFIHTGADAETGEPVEHEFLAFPGHGQVTPSVWTRNGKSYEGIARFPTITEAGLHFICAADNTNDPNNPFAKVSAAIGKPGGGSAPKLRPKANDPTDRWYSNFPPNPVGKPYGPDVNHPGYQKPNWNWQLEPNKPLPPGKRRIQARFLLEFFIPAAGYTIIEPEFSVKVKGLKNFKIVHPNGTQTQLFPNEDLVVRTGRRATHVGNQETGGYGLGLKGFLREREAPARAPMPADNQWGAVPWQVKPSSDTPAPLSVLNYDLISNFVDIEVGEDGSIPMLITGANVELEIYSGHLGKIVALPEIAATRVQTLQLNFPSNTVKAPTLVRVPIEAITNAKGKVTDPEVEAPYWWTFYGKGCMGFDVDSLKKGTAQVIGGRFWGSNSEPQASNQLRRGAFFYGFDPDIAGAPRPFRPKLTPNKPAVGEEAEGSDVVQTMLIKHGDYRLTAASPVVDASQWKPHRNWGSRRLAHNFSNFVSQQMPGYDYGGNTDYENRLVPNKAGDAGQKYANNRIPDFPFFTEAASAAHSTWDFDNGTGPARDGPYINKPDEGNLNSKNGLAYFVDAGKQQSMGENFFSPNRQIPSPAVLGSLPTGVKAGKPWRTLLFRPQEGHPGGSQANGGQDPPDHLFLEFFWMPVVEPYAISEPFSTAGKINLNYQIFPFTNIRRASGLHAVLEKERLTAVNKGDMSDYKAWPVAGNNETFWKEQDGKTWHRKLDIEATLKQFDQRFNVGRAFITPSEICDIHLIPVGVESAEDMPDFWADHRLTGDNTRERPYANIYPRLTTRSNTFKVHYVAQSMVKARSTAPDVVDNEVDKITSEHRGSTVIERYLDPAQKNLPDFTSGVTTDTLDQYHQFRVIETKKFGS</sequence>
<proteinExistence type="predicted"/>
<name>A0A366HMW9_9BACT</name>
<comment type="caution">
    <text evidence="1">The sequence shown here is derived from an EMBL/GenBank/DDBJ whole genome shotgun (WGS) entry which is preliminary data.</text>
</comment>
<keyword evidence="2" id="KW-1185">Reference proteome</keyword>
<evidence type="ECO:0000313" key="1">
    <source>
        <dbReference type="EMBL" id="RBP43672.1"/>
    </source>
</evidence>
<accession>A0A366HMW9</accession>
<dbReference type="EMBL" id="QNRR01000005">
    <property type="protein sequence ID" value="RBP43672.1"/>
    <property type="molecule type" value="Genomic_DNA"/>
</dbReference>
<organism evidence="1 2">
    <name type="scientific">Roseimicrobium gellanilyticum</name>
    <dbReference type="NCBI Taxonomy" id="748857"/>
    <lineage>
        <taxon>Bacteria</taxon>
        <taxon>Pseudomonadati</taxon>
        <taxon>Verrucomicrobiota</taxon>
        <taxon>Verrucomicrobiia</taxon>
        <taxon>Verrucomicrobiales</taxon>
        <taxon>Verrucomicrobiaceae</taxon>
        <taxon>Roseimicrobium</taxon>
    </lineage>
</organism>
<protein>
    <submittedName>
        <fullName evidence="1">Uncharacterized protein (TIGR02600 family)</fullName>
    </submittedName>
</protein>
<reference evidence="1 2" key="1">
    <citation type="submission" date="2018-06" db="EMBL/GenBank/DDBJ databases">
        <title>Genomic Encyclopedia of Type Strains, Phase IV (KMG-IV): sequencing the most valuable type-strain genomes for metagenomic binning, comparative biology and taxonomic classification.</title>
        <authorList>
            <person name="Goeker M."/>
        </authorList>
    </citation>
    <scope>NUCLEOTIDE SEQUENCE [LARGE SCALE GENOMIC DNA]</scope>
    <source>
        <strain evidence="1 2">DSM 25532</strain>
    </source>
</reference>
<evidence type="ECO:0000313" key="2">
    <source>
        <dbReference type="Proteomes" id="UP000253426"/>
    </source>
</evidence>
<dbReference type="Proteomes" id="UP000253426">
    <property type="component" value="Unassembled WGS sequence"/>
</dbReference>